<evidence type="ECO:0008006" key="4">
    <source>
        <dbReference type="Google" id="ProtNLM"/>
    </source>
</evidence>
<dbReference type="EMBL" id="JASBQV010000004">
    <property type="protein sequence ID" value="MDI3234270.1"/>
    <property type="molecule type" value="Genomic_DNA"/>
</dbReference>
<keyword evidence="1" id="KW-0472">Membrane</keyword>
<comment type="caution">
    <text evidence="2">The sequence shown here is derived from an EMBL/GenBank/DDBJ whole genome shotgun (WGS) entry which is preliminary data.</text>
</comment>
<evidence type="ECO:0000256" key="1">
    <source>
        <dbReference type="SAM" id="Phobius"/>
    </source>
</evidence>
<keyword evidence="1" id="KW-0812">Transmembrane</keyword>
<reference evidence="2 3" key="1">
    <citation type="submission" date="2023-04" db="EMBL/GenBank/DDBJ databases">
        <title>Antarctic isolates genomes.</title>
        <authorList>
            <person name="Dimov S.G."/>
        </authorList>
    </citation>
    <scope>NUCLEOTIDE SEQUENCE [LARGE SCALE GENOMIC DNA]</scope>
    <source>
        <strain evidence="2 3">AL19</strain>
    </source>
</reference>
<keyword evidence="1" id="KW-1133">Transmembrane helix</keyword>
<organism evidence="2 3">
    <name type="scientific">Exiguobacterium antarcticum</name>
    <dbReference type="NCBI Taxonomy" id="132920"/>
    <lineage>
        <taxon>Bacteria</taxon>
        <taxon>Bacillati</taxon>
        <taxon>Bacillota</taxon>
        <taxon>Bacilli</taxon>
        <taxon>Bacillales</taxon>
        <taxon>Bacillales Family XII. Incertae Sedis</taxon>
        <taxon>Exiguobacterium</taxon>
    </lineage>
</organism>
<gene>
    <name evidence="2" type="ORF">QK289_04555</name>
</gene>
<evidence type="ECO:0000313" key="3">
    <source>
        <dbReference type="Proteomes" id="UP001243286"/>
    </source>
</evidence>
<sequence length="360" mass="41134">MRKFKFVLILAVVSFLTIGIYTLFIRSIEESEFVVETVKGNPKQPAVRSVHAEMYDLGLKDTDYNVGLDGRVQKTSDNLITDLFSSPYDEEGAPADFRRFIRLDSVATLEQEGITYGLGIQDDSKWELQYWDAGKKRVVKKIFPAPAESRKLGEIQLDPYRYIDNNLYVYAQDYQTNSETLLYKIELKNETIQNIDLPYTADKNIQILAIADEKIVYQSEENTAMPDEIKRRTYLKDGKNVQSLKELDSININQTELSTDGTKLIMLENDSDQSSWIVFDLASKKLEQHKMAAPKLNEADSGLSRFIELKNGLIYTANRTDDGVINVLVIDPISKRVLYEGNIKDKLKRKETSLNSLILD</sequence>
<evidence type="ECO:0000313" key="2">
    <source>
        <dbReference type="EMBL" id="MDI3234270.1"/>
    </source>
</evidence>
<proteinExistence type="predicted"/>
<dbReference type="Proteomes" id="UP001243286">
    <property type="component" value="Unassembled WGS sequence"/>
</dbReference>
<dbReference type="SUPFAM" id="SSF69322">
    <property type="entry name" value="Tricorn protease domain 2"/>
    <property type="match status" value="1"/>
</dbReference>
<feature type="transmembrane region" description="Helical" evidence="1">
    <location>
        <begin position="7"/>
        <end position="25"/>
    </location>
</feature>
<protein>
    <recommendedName>
        <fullName evidence="4">Lipoprotein</fullName>
    </recommendedName>
</protein>
<name>A0ABT6QZZ8_9BACL</name>
<dbReference type="RefSeq" id="WP_282354904.1">
    <property type="nucleotide sequence ID" value="NZ_JASBQV010000004.1"/>
</dbReference>
<accession>A0ABT6QZZ8</accession>
<keyword evidence="3" id="KW-1185">Reference proteome</keyword>